<dbReference type="SUPFAM" id="SSF69318">
    <property type="entry name" value="Integrin alpha N-terminal domain"/>
    <property type="match status" value="1"/>
</dbReference>
<feature type="chain" id="PRO_5044573198" evidence="2">
    <location>
        <begin position="26"/>
        <end position="423"/>
    </location>
</feature>
<reference evidence="3" key="1">
    <citation type="submission" date="2020-05" db="UniProtKB">
        <authorList>
            <consortium name="EnsemblMetazoa"/>
        </authorList>
    </citation>
    <scope>IDENTIFICATION</scope>
    <source>
        <strain evidence="3">BB02</strain>
    </source>
</reference>
<dbReference type="GeneID" id="106075142"/>
<dbReference type="Gene3D" id="2.130.10.130">
    <property type="entry name" value="Integrin alpha, N-terminal"/>
    <property type="match status" value="1"/>
</dbReference>
<dbReference type="RefSeq" id="XP_013091520.1">
    <property type="nucleotide sequence ID" value="XM_013236066.2"/>
</dbReference>
<proteinExistence type="predicted"/>
<dbReference type="OMA" id="KIQHRVI"/>
<dbReference type="Proteomes" id="UP000076420">
    <property type="component" value="Unassembled WGS sequence"/>
</dbReference>
<protein>
    <submittedName>
        <fullName evidence="6">Uncharacterized protein LOC106075142</fullName>
    </submittedName>
</protein>
<dbReference type="Pfam" id="PF01839">
    <property type="entry name" value="FG-GAP"/>
    <property type="match status" value="1"/>
</dbReference>
<name>A0A2C9K0G5_BIOGL</name>
<accession>A0A2C9K0G5</accession>
<evidence type="ECO:0000313" key="6">
    <source>
        <dbReference type="RefSeq" id="XP_013091520.1"/>
    </source>
</evidence>
<dbReference type="VEuPathDB" id="VectorBase:BGLB011035"/>
<evidence type="ECO:0000256" key="1">
    <source>
        <dbReference type="ARBA" id="ARBA00022729"/>
    </source>
</evidence>
<gene>
    <name evidence="3" type="primary">106075142</name>
    <name evidence="6" type="synonym">LOC106075142</name>
</gene>
<dbReference type="InterPro" id="IPR013517">
    <property type="entry name" value="FG-GAP"/>
</dbReference>
<reference evidence="6" key="2">
    <citation type="submission" date="2025-04" db="UniProtKB">
        <authorList>
            <consortium name="RefSeq"/>
        </authorList>
    </citation>
    <scope>IDENTIFICATION</scope>
</reference>
<dbReference type="VEuPathDB" id="VectorBase:BGLAX_035698"/>
<feature type="signal peptide" evidence="2">
    <location>
        <begin position="1"/>
        <end position="25"/>
    </location>
</feature>
<dbReference type="PANTHER" id="PTHR35836">
    <property type="entry name" value="VCBS REPEAT-CONTAINING PROTEIN"/>
    <property type="match status" value="1"/>
</dbReference>
<evidence type="ECO:0000313" key="3">
    <source>
        <dbReference type="EnsemblMetazoa" id="BGLB011035-PB"/>
    </source>
</evidence>
<dbReference type="EnsemblMetazoa" id="BGLB011035-RB">
    <property type="protein sequence ID" value="BGLB011035-PB"/>
    <property type="gene ID" value="BGLB011035"/>
</dbReference>
<organism evidence="3 4">
    <name type="scientific">Biomphalaria glabrata</name>
    <name type="common">Bloodfluke planorb</name>
    <name type="synonym">Freshwater snail</name>
    <dbReference type="NCBI Taxonomy" id="6526"/>
    <lineage>
        <taxon>Eukaryota</taxon>
        <taxon>Metazoa</taxon>
        <taxon>Spiralia</taxon>
        <taxon>Lophotrochozoa</taxon>
        <taxon>Mollusca</taxon>
        <taxon>Gastropoda</taxon>
        <taxon>Heterobranchia</taxon>
        <taxon>Euthyneura</taxon>
        <taxon>Panpulmonata</taxon>
        <taxon>Hygrophila</taxon>
        <taxon>Lymnaeoidea</taxon>
        <taxon>Planorbidae</taxon>
        <taxon>Biomphalaria</taxon>
    </lineage>
</organism>
<evidence type="ECO:0000313" key="5">
    <source>
        <dbReference type="Proteomes" id="UP001165740"/>
    </source>
</evidence>
<dbReference type="Proteomes" id="UP001165740">
    <property type="component" value="Chromosome 3"/>
</dbReference>
<evidence type="ECO:0000256" key="2">
    <source>
        <dbReference type="SAM" id="SignalP"/>
    </source>
</evidence>
<keyword evidence="5" id="KW-1185">Reference proteome</keyword>
<dbReference type="PANTHER" id="PTHR35836:SF1">
    <property type="entry name" value="VCBS REPEAT-CONTAINING PROTEIN"/>
    <property type="match status" value="1"/>
</dbReference>
<dbReference type="AlphaFoldDB" id="A0A2C9K0G5"/>
<evidence type="ECO:0000313" key="4">
    <source>
        <dbReference type="Proteomes" id="UP000076420"/>
    </source>
</evidence>
<dbReference type="KEGG" id="bgt:106075142"/>
<dbReference type="InterPro" id="IPR028994">
    <property type="entry name" value="Integrin_alpha_N"/>
</dbReference>
<keyword evidence="1 2" id="KW-0732">Signal</keyword>
<dbReference type="OrthoDB" id="10022113at2759"/>
<sequence length="423" mass="46319">MDFSALQYILRLSPLFFLTLCCVDAFLVAPSNINEPQLLGKFHYASAAFSALDKRSSGSGYDLILTSFGFSSDVSVVSDVGKFLSDVTKIAPVSISKTLKWPNEVSAVPVQALNGHYVAIPDGFLVPTKTDGSIKVYNLNNPGSPLVTLSSHTGEWFYHRVLWVDMNKDGRLDALTCRANKPLIGATKGELVWFTSPPSKSLATPWPESIVANGPDIYFNLAHFKVGTKTYEAIVVAEFFSHKIRVYWSEDYRQDWSNKTYVKSRDIDVSMGAPFDVVIADVNGDGHLDILATTNSEHNGTVLVYEVPVDFRTGQFKRHRLADGYASQSMGLNKGGPGSPYVIPAPAGQKPSILVAGDDAAVLSLLTPKAPQNHTNWEYTRTDFLKTGTSTVGGISFADVDGDGRLELFVPSYDEGYVYVYRL</sequence>